<dbReference type="GO" id="GO:0006508">
    <property type="term" value="P:proteolysis"/>
    <property type="evidence" value="ECO:0007669"/>
    <property type="project" value="UniProtKB-KW"/>
</dbReference>
<evidence type="ECO:0000256" key="4">
    <source>
        <dbReference type="ARBA" id="ARBA00022528"/>
    </source>
</evidence>
<dbReference type="GO" id="GO:0009507">
    <property type="term" value="C:chloroplast"/>
    <property type="evidence" value="ECO:0007669"/>
    <property type="project" value="UniProtKB-SubCell"/>
</dbReference>
<keyword evidence="4" id="KW-0150">Chloroplast</keyword>
<dbReference type="AlphaFoldDB" id="A0A836CKI2"/>
<proteinExistence type="inferred from homology"/>
<evidence type="ECO:0000256" key="6">
    <source>
        <dbReference type="ARBA" id="ARBA00022670"/>
    </source>
</evidence>
<accession>A0A836CKI2</accession>
<comment type="similarity">
    <text evidence="3">Belongs to the peptidase M50B family.</text>
</comment>
<feature type="transmembrane region" description="Helical" evidence="14">
    <location>
        <begin position="999"/>
        <end position="1015"/>
    </location>
</feature>
<evidence type="ECO:0000313" key="16">
    <source>
        <dbReference type="Proteomes" id="UP000664859"/>
    </source>
</evidence>
<feature type="compositionally biased region" description="Basic and acidic residues" evidence="13">
    <location>
        <begin position="474"/>
        <end position="518"/>
    </location>
</feature>
<feature type="transmembrane region" description="Helical" evidence="14">
    <location>
        <begin position="923"/>
        <end position="943"/>
    </location>
</feature>
<feature type="coiled-coil region" evidence="12">
    <location>
        <begin position="2"/>
        <end position="43"/>
    </location>
</feature>
<keyword evidence="16" id="KW-1185">Reference proteome</keyword>
<keyword evidence="7 14" id="KW-0812">Transmembrane</keyword>
<dbReference type="EMBL" id="JAFCMP010000047">
    <property type="protein sequence ID" value="KAG5189597.1"/>
    <property type="molecule type" value="Genomic_DNA"/>
</dbReference>
<dbReference type="InterPro" id="IPR044838">
    <property type="entry name" value="EGY1-like"/>
</dbReference>
<feature type="transmembrane region" description="Helical" evidence="14">
    <location>
        <begin position="1027"/>
        <end position="1045"/>
    </location>
</feature>
<reference evidence="15" key="1">
    <citation type="submission" date="2021-02" db="EMBL/GenBank/DDBJ databases">
        <title>First Annotated Genome of the Yellow-green Alga Tribonema minus.</title>
        <authorList>
            <person name="Mahan K.M."/>
        </authorList>
    </citation>
    <scope>NUCLEOTIDE SEQUENCE</scope>
    <source>
        <strain evidence="15">UTEX B ZZ1240</strain>
    </source>
</reference>
<feature type="transmembrane region" description="Helical" evidence="14">
    <location>
        <begin position="845"/>
        <end position="868"/>
    </location>
</feature>
<organism evidence="15 16">
    <name type="scientific">Tribonema minus</name>
    <dbReference type="NCBI Taxonomy" id="303371"/>
    <lineage>
        <taxon>Eukaryota</taxon>
        <taxon>Sar</taxon>
        <taxon>Stramenopiles</taxon>
        <taxon>Ochrophyta</taxon>
        <taxon>PX clade</taxon>
        <taxon>Xanthophyceae</taxon>
        <taxon>Tribonematales</taxon>
        <taxon>Tribonemataceae</taxon>
        <taxon>Tribonema</taxon>
    </lineage>
</organism>
<evidence type="ECO:0000256" key="10">
    <source>
        <dbReference type="ARBA" id="ARBA00022989"/>
    </source>
</evidence>
<keyword evidence="8" id="KW-0378">Hydrolase</keyword>
<protein>
    <submittedName>
        <fullName evidence="15">Uncharacterized protein</fullName>
    </submittedName>
</protein>
<keyword evidence="5" id="KW-0934">Plastid</keyword>
<keyword evidence="6" id="KW-0645">Protease</keyword>
<evidence type="ECO:0000256" key="13">
    <source>
        <dbReference type="SAM" id="MobiDB-lite"/>
    </source>
</evidence>
<feature type="compositionally biased region" description="Polar residues" evidence="13">
    <location>
        <begin position="108"/>
        <end position="117"/>
    </location>
</feature>
<evidence type="ECO:0000256" key="14">
    <source>
        <dbReference type="SAM" id="Phobius"/>
    </source>
</evidence>
<dbReference type="Proteomes" id="UP000664859">
    <property type="component" value="Unassembled WGS sequence"/>
</dbReference>
<evidence type="ECO:0000256" key="2">
    <source>
        <dbReference type="ARBA" id="ARBA00004229"/>
    </source>
</evidence>
<evidence type="ECO:0000256" key="9">
    <source>
        <dbReference type="ARBA" id="ARBA00022946"/>
    </source>
</evidence>
<evidence type="ECO:0000256" key="3">
    <source>
        <dbReference type="ARBA" id="ARBA00007931"/>
    </source>
</evidence>
<dbReference type="GO" id="GO:0008233">
    <property type="term" value="F:peptidase activity"/>
    <property type="evidence" value="ECO:0007669"/>
    <property type="project" value="UniProtKB-KW"/>
</dbReference>
<evidence type="ECO:0000313" key="15">
    <source>
        <dbReference type="EMBL" id="KAG5189597.1"/>
    </source>
</evidence>
<evidence type="ECO:0000256" key="5">
    <source>
        <dbReference type="ARBA" id="ARBA00022640"/>
    </source>
</evidence>
<feature type="transmembrane region" description="Helical" evidence="14">
    <location>
        <begin position="968"/>
        <end position="987"/>
    </location>
</feature>
<feature type="region of interest" description="Disordered" evidence="13">
    <location>
        <begin position="474"/>
        <end position="535"/>
    </location>
</feature>
<comment type="subcellular location">
    <subcellularLocation>
        <location evidence="1">Membrane</location>
        <topology evidence="1">Multi-pass membrane protein</topology>
    </subcellularLocation>
    <subcellularLocation>
        <location evidence="2">Plastid</location>
        <location evidence="2">Chloroplast</location>
    </subcellularLocation>
</comment>
<evidence type="ECO:0000256" key="11">
    <source>
        <dbReference type="ARBA" id="ARBA00023136"/>
    </source>
</evidence>
<evidence type="ECO:0000256" key="7">
    <source>
        <dbReference type="ARBA" id="ARBA00022692"/>
    </source>
</evidence>
<dbReference type="PANTHER" id="PTHR31412:SF0">
    <property type="entry name" value="ZINC METALLOPROTEASE EGY1, CHLOROPLASTIC-RELATED"/>
    <property type="match status" value="1"/>
</dbReference>
<dbReference type="PANTHER" id="PTHR31412">
    <property type="entry name" value="ZINC METALLOPROTEASE EGY1"/>
    <property type="match status" value="1"/>
</dbReference>
<keyword evidence="9" id="KW-0809">Transit peptide</keyword>
<feature type="transmembrane region" description="Helical" evidence="14">
    <location>
        <begin position="888"/>
        <end position="911"/>
    </location>
</feature>
<keyword evidence="10 14" id="KW-1133">Transmembrane helix</keyword>
<keyword evidence="12" id="KW-0175">Coiled coil</keyword>
<gene>
    <name evidence="15" type="ORF">JKP88DRAFT_353011</name>
</gene>
<dbReference type="GO" id="GO:0016020">
    <property type="term" value="C:membrane"/>
    <property type="evidence" value="ECO:0007669"/>
    <property type="project" value="UniProtKB-SubCell"/>
</dbReference>
<evidence type="ECO:0000256" key="12">
    <source>
        <dbReference type="SAM" id="Coils"/>
    </source>
</evidence>
<evidence type="ECO:0000256" key="1">
    <source>
        <dbReference type="ARBA" id="ARBA00004141"/>
    </source>
</evidence>
<keyword evidence="11 14" id="KW-0472">Membrane</keyword>
<sequence length="1067" mass="113629">MLQAERLRLEGERQALELAKEKLAKEQARFKEAEASLAAARGASLDGVAATVTPDVTATTDTVNSAVVEQVQEKRSIKGRLAQVDARRRELKERLAKLKREEPGSAELAQSDQNTTSKLKREELGSAEVEQDQSTTLKLKREEPGSVELEQAVVELGALAAVMVVELDALTADVYFEVMVELDALTADVEALESDIGVEGSPTERLALRERLLRVCMDMGISAAEAQRTVDSFTQVMVEAPERKNLFNLPCGHQDSFAQVPAEAPERKQLPFSLLFSDWLSPETDSFAQVMAEAPERKSLPFNLLFSDWLSPETVRTELARAMRRDDAFWAVTVFKVALDLLEKGQGQAGAGLDRTEPQQWAFAGTLANGLVARDRCGDELVGSLKNVGSLKRMLAGDDATGSGRVRMLAGDDASDATTEEAQGGGDQASLETTLLTNFLAEKRQDMGMRAFLEPEDVARLRDYVFTEDLMAEEVKRRQSAEEQRSRDLMAEEVKRRQSAEEQRSRVKRRQSAEEQRSRGGKLRGARLPEGAASKLRGARMPEGTAAMVSASGLVAVGITGFDETEAALKETEEALKETEEALKEVRRRVAACGLADRVRLFVFRDATQIIRRRGAACGLADRVRLFVFRDATQGTAAVVRDDEDSAAAVSNGGTAAIVRDDKDSGVTISNWKGTAAVVRDDEDSGADDLDPEMLELASSATSPGDVFQFVMMQLAELLFEAGPRFLIVAAPAAAAPPAPAGGLPATAALAALAAYYVAYAVGGGEGGEGAAVADGTLNALLLLGGLQIAHEAGHAIVHEAGHAIAAALSGLKPAWPPRVLPGGPFGALGTTTRLRDFPADTRALFDYCAAGPVAGIAASAVMLFMGLKATAEAAPAAAALFPRMPTYLLQSSFLVGGIVNTALPNLALYAPDIAAPLTPLHPLAFAGAAGLFVNALHCLALGGSDGAMALSSVVPSVPHNFKDTGKALAVGFLSAVSIVFLGWQLWQSFFGDMTQENLFISFIPLSIIFMNKPWNAVVDERPTPGLARTLAAVSLQAFWLATLLPMPLQNFLDGGAADAAGGTGLF</sequence>
<name>A0A836CKI2_9STRA</name>
<comment type="caution">
    <text evidence="15">The sequence shown here is derived from an EMBL/GenBank/DDBJ whole genome shotgun (WGS) entry which is preliminary data.</text>
</comment>
<feature type="coiled-coil region" evidence="12">
    <location>
        <begin position="562"/>
        <end position="589"/>
    </location>
</feature>
<evidence type="ECO:0000256" key="8">
    <source>
        <dbReference type="ARBA" id="ARBA00022801"/>
    </source>
</evidence>
<feature type="region of interest" description="Disordered" evidence="13">
    <location>
        <begin position="100"/>
        <end position="137"/>
    </location>
</feature>